<organism evidence="1 2">
    <name type="scientific">Psychrobacillus insolitus</name>
    <dbReference type="NCBI Taxonomy" id="1461"/>
    <lineage>
        <taxon>Bacteria</taxon>
        <taxon>Bacillati</taxon>
        <taxon>Bacillota</taxon>
        <taxon>Bacilli</taxon>
        <taxon>Bacillales</taxon>
        <taxon>Bacillaceae</taxon>
        <taxon>Psychrobacillus</taxon>
    </lineage>
</organism>
<sequence length="310" mass="36471">MWSRDQYETVYELVLQQVLTQELDDWSDWSISLLRTCIPLCHDDTIEVRYIALLTSLKTTENGWSAEYFNKELNELQYQLIASKYSKKEVETFLEENINDAKMRERVIISAIERGDYTKVLQLSIDGQAHDHNSPGIVYDWKRYAFSAHKELGNTNEMRELAIELLMNGRDDEYYEELKLLYPADEWLSTREKILDDLKEQNSHLYGTLIIEEQQTERILDYCKESPTRIENYYSYLTAPYNEEVCALFIETITISAARASDRKRYQDVCRSITKMQKAGYELEAKQLIGELKQKHPKRRALLDELGKLG</sequence>
<evidence type="ECO:0000313" key="2">
    <source>
        <dbReference type="Proteomes" id="UP000248646"/>
    </source>
</evidence>
<dbReference type="OrthoDB" id="26424at2"/>
<reference evidence="1 2" key="1">
    <citation type="submission" date="2018-06" db="EMBL/GenBank/DDBJ databases">
        <title>Genomic Encyclopedia of Type Strains, Phase IV (KMG-IV): sequencing the most valuable type-strain genomes for metagenomic binning, comparative biology and taxonomic classification.</title>
        <authorList>
            <person name="Goeker M."/>
        </authorList>
    </citation>
    <scope>NUCLEOTIDE SEQUENCE [LARGE SCALE GENOMIC DNA]</scope>
    <source>
        <strain evidence="1 2">DSM 5</strain>
    </source>
</reference>
<keyword evidence="2" id="KW-1185">Reference proteome</keyword>
<comment type="caution">
    <text evidence="1">The sequence shown here is derived from an EMBL/GenBank/DDBJ whole genome shotgun (WGS) entry which is preliminary data.</text>
</comment>
<dbReference type="RefSeq" id="WP_111438073.1">
    <property type="nucleotide sequence ID" value="NZ_QKZI01000001.1"/>
</dbReference>
<accession>A0A2W7MK99</accession>
<proteinExistence type="predicted"/>
<dbReference type="AlphaFoldDB" id="A0A2W7MK99"/>
<name>A0A2W7MK99_9BACI</name>
<protein>
    <recommendedName>
        <fullName evidence="3">HEAT repeat protein</fullName>
    </recommendedName>
</protein>
<evidence type="ECO:0000313" key="1">
    <source>
        <dbReference type="EMBL" id="PZX07425.1"/>
    </source>
</evidence>
<dbReference type="EMBL" id="QKZI01000001">
    <property type="protein sequence ID" value="PZX07425.1"/>
    <property type="molecule type" value="Genomic_DNA"/>
</dbReference>
<dbReference type="Proteomes" id="UP000248646">
    <property type="component" value="Unassembled WGS sequence"/>
</dbReference>
<gene>
    <name evidence="1" type="ORF">C7437_101541</name>
</gene>
<evidence type="ECO:0008006" key="3">
    <source>
        <dbReference type="Google" id="ProtNLM"/>
    </source>
</evidence>